<organism evidence="3 4">
    <name type="scientific">Dactylosporangium matsuzakiense</name>
    <dbReference type="NCBI Taxonomy" id="53360"/>
    <lineage>
        <taxon>Bacteria</taxon>
        <taxon>Bacillati</taxon>
        <taxon>Actinomycetota</taxon>
        <taxon>Actinomycetes</taxon>
        <taxon>Micromonosporales</taxon>
        <taxon>Micromonosporaceae</taxon>
        <taxon>Dactylosporangium</taxon>
    </lineage>
</organism>
<proteinExistence type="predicted"/>
<accession>A0A9W6KEM4</accession>
<dbReference type="InterPro" id="IPR003018">
    <property type="entry name" value="GAF"/>
</dbReference>
<reference evidence="3" key="1">
    <citation type="journal article" date="2014" name="Int. J. Syst. Evol. Microbiol.">
        <title>Complete genome sequence of Corynebacterium casei LMG S-19264T (=DSM 44701T), isolated from a smear-ripened cheese.</title>
        <authorList>
            <consortium name="US DOE Joint Genome Institute (JGI-PGF)"/>
            <person name="Walter F."/>
            <person name="Albersmeier A."/>
            <person name="Kalinowski J."/>
            <person name="Ruckert C."/>
        </authorList>
    </citation>
    <scope>NUCLEOTIDE SEQUENCE</scope>
    <source>
        <strain evidence="3">VKM Ac-1321</strain>
    </source>
</reference>
<dbReference type="AlphaFoldDB" id="A0A9W6KEM4"/>
<protein>
    <recommendedName>
        <fullName evidence="5">EAL domain-containing protein (Putative c-di-GMP-specific phosphodiesterase class I)</fullName>
    </recommendedName>
</protein>
<evidence type="ECO:0000259" key="2">
    <source>
        <dbReference type="SMART" id="SM00065"/>
    </source>
</evidence>
<name>A0A9W6KEM4_9ACTN</name>
<dbReference type="SMART" id="SM00065">
    <property type="entry name" value="GAF"/>
    <property type="match status" value="1"/>
</dbReference>
<dbReference type="InterPro" id="IPR001633">
    <property type="entry name" value="EAL_dom"/>
</dbReference>
<dbReference type="InterPro" id="IPR029016">
    <property type="entry name" value="GAF-like_dom_sf"/>
</dbReference>
<evidence type="ECO:0008006" key="5">
    <source>
        <dbReference type="Google" id="ProtNLM"/>
    </source>
</evidence>
<comment type="caution">
    <text evidence="3">The sequence shown here is derived from an EMBL/GenBank/DDBJ whole genome shotgun (WGS) entry which is preliminary data.</text>
</comment>
<evidence type="ECO:0000313" key="4">
    <source>
        <dbReference type="Proteomes" id="UP001143480"/>
    </source>
</evidence>
<dbReference type="SUPFAM" id="SSF141868">
    <property type="entry name" value="EAL domain-like"/>
    <property type="match status" value="1"/>
</dbReference>
<dbReference type="Pfam" id="PF01590">
    <property type="entry name" value="GAF"/>
    <property type="match status" value="1"/>
</dbReference>
<feature type="domain" description="GAF" evidence="2">
    <location>
        <begin position="7"/>
        <end position="156"/>
    </location>
</feature>
<dbReference type="Proteomes" id="UP001143480">
    <property type="component" value="Unassembled WGS sequence"/>
</dbReference>
<evidence type="ECO:0000259" key="1">
    <source>
        <dbReference type="SMART" id="SM00052"/>
    </source>
</evidence>
<dbReference type="PANTHER" id="PTHR43102">
    <property type="entry name" value="SLR1143 PROTEIN"/>
    <property type="match status" value="1"/>
</dbReference>
<reference evidence="3" key="2">
    <citation type="submission" date="2023-01" db="EMBL/GenBank/DDBJ databases">
        <authorList>
            <person name="Sun Q."/>
            <person name="Evtushenko L."/>
        </authorList>
    </citation>
    <scope>NUCLEOTIDE SEQUENCE</scope>
    <source>
        <strain evidence="3">VKM Ac-1321</strain>
    </source>
</reference>
<dbReference type="PANTHER" id="PTHR43102:SF2">
    <property type="entry name" value="GAF DOMAIN-CONTAINING PROTEIN"/>
    <property type="match status" value="1"/>
</dbReference>
<dbReference type="Gene3D" id="3.20.20.450">
    <property type="entry name" value="EAL domain"/>
    <property type="match status" value="1"/>
</dbReference>
<dbReference type="EMBL" id="BSFP01000009">
    <property type="protein sequence ID" value="GLL00661.1"/>
    <property type="molecule type" value="Genomic_DNA"/>
</dbReference>
<gene>
    <name evidence="3" type="ORF">GCM10017581_024020</name>
</gene>
<evidence type="ECO:0000313" key="3">
    <source>
        <dbReference type="EMBL" id="GLL00661.1"/>
    </source>
</evidence>
<dbReference type="SUPFAM" id="SSF55781">
    <property type="entry name" value="GAF domain-like"/>
    <property type="match status" value="1"/>
</dbReference>
<sequence length="374" mass="39879">MLGTRDEPSEHVAQLLRQARKSLGLSLAFITRMDGTTQHVEVVEPRVPPLLRDNHLAFPDETTICRAILAGRLPALMPDMRDIPEAMALPAVRKMHLRAFVSVPIHLADGTFYGTLCAAGFRPATRLGPEHEQLMRDLADATAEIIEPGARGRLAEDALRARIEVATAEEARLLLDPVVHLTGRRRIGACAAALGGEHPEPLEALLAAARNLGEQDRIAVRALRRVGSILPRTAGYVALPVAAATLRHKPFVRTLAALPLGRIVLECAADELADDPEAAAHALEPLRAAGLRLTVRTAGPVALGHLQPELVKLESPAAAAAGPLIEEGPVRPRLVAAGVDSEADAAALPDLGVQRGQGRLFGPPVLPELLRDSY</sequence>
<feature type="domain" description="EAL" evidence="1">
    <location>
        <begin position="155"/>
        <end position="369"/>
    </location>
</feature>
<dbReference type="Gene3D" id="3.30.450.40">
    <property type="match status" value="1"/>
</dbReference>
<keyword evidence="4" id="KW-1185">Reference proteome</keyword>
<dbReference type="RefSeq" id="WP_261965321.1">
    <property type="nucleotide sequence ID" value="NZ_BAAAXA010000001.1"/>
</dbReference>
<dbReference type="SMART" id="SM00052">
    <property type="entry name" value="EAL"/>
    <property type="match status" value="1"/>
</dbReference>
<dbReference type="InterPro" id="IPR035919">
    <property type="entry name" value="EAL_sf"/>
</dbReference>